<dbReference type="SUPFAM" id="SSF51126">
    <property type="entry name" value="Pectin lyase-like"/>
    <property type="match status" value="1"/>
</dbReference>
<sequence>MFNKLYDEIADKLKDDNVGVETTNVTMESTNVGVDSSNVEVESTNIGVESTNVGVEPINVGVESTNVGAESTDVGECFKSMTIFYTMKCFFTLIVILSMIKPGLSSTTTFNVLKYGAVGDGKINDSPAFLKAWKDLCKSKSDTSQLIIPAAKTFLLRPIALNGPCNSKNIYIQLSGNIVAPATKSEYSGSHLNTWIGFSFVNGLIISGKGTIDGRGSMWWKQPCLGNPSPGTSCRPPTAVTLNRCNGFQLKDYKSINPARSHITLTNCIKGIITNLKLIAPGESPNTDGIDISSSKEIQVHDSIIATGDDCIAISAGSSLINITGITCGPGHGISIGSLGARGESDVVEDVHVKNCTIIETLNGVRIKTKQGGGGFARRITFEKIKFVRANNPIIIEQFYCIKPMICPNKTQAIKVSDITFKSILGTSLTDKAINLNCDQNFGCSNIVFDHVYIQSAVPRMKVFSYCHNAHGTATHTKPKPFCLLK</sequence>
<keyword evidence="5" id="KW-0964">Secreted</keyword>
<comment type="similarity">
    <text evidence="2 13">Belongs to the glycosyl hydrolase 28 family.</text>
</comment>
<evidence type="ECO:0000313" key="15">
    <source>
        <dbReference type="Proteomes" id="UP001157006"/>
    </source>
</evidence>
<protein>
    <recommendedName>
        <fullName evidence="3">endo-polygalacturonase</fullName>
        <ecNumber evidence="3">3.2.1.15</ecNumber>
    </recommendedName>
</protein>
<evidence type="ECO:0000256" key="3">
    <source>
        <dbReference type="ARBA" id="ARBA00012736"/>
    </source>
</evidence>
<dbReference type="InterPro" id="IPR012334">
    <property type="entry name" value="Pectin_lyas_fold"/>
</dbReference>
<evidence type="ECO:0000256" key="9">
    <source>
        <dbReference type="ARBA" id="ARBA00023295"/>
    </source>
</evidence>
<dbReference type="InterPro" id="IPR006626">
    <property type="entry name" value="PbH1"/>
</dbReference>
<evidence type="ECO:0000256" key="12">
    <source>
        <dbReference type="PROSITE-ProRule" id="PRU10052"/>
    </source>
</evidence>
<reference evidence="14 15" key="1">
    <citation type="submission" date="2023-01" db="EMBL/GenBank/DDBJ databases">
        <authorList>
            <person name="Kreplak J."/>
        </authorList>
    </citation>
    <scope>NUCLEOTIDE SEQUENCE [LARGE SCALE GENOMIC DNA]</scope>
</reference>
<dbReference type="AlphaFoldDB" id="A0AAV1ARR0"/>
<evidence type="ECO:0000256" key="2">
    <source>
        <dbReference type="ARBA" id="ARBA00008834"/>
    </source>
</evidence>
<keyword evidence="4" id="KW-0134">Cell wall</keyword>
<keyword evidence="6" id="KW-0732">Signal</keyword>
<dbReference type="InterPro" id="IPR011050">
    <property type="entry name" value="Pectin_lyase_fold/virulence"/>
</dbReference>
<comment type="subcellular location">
    <subcellularLocation>
        <location evidence="1">Secreted</location>
        <location evidence="1">Cell wall</location>
    </subcellularLocation>
</comment>
<dbReference type="FunFam" id="2.160.20.10:FF:000032">
    <property type="entry name" value="Pectin lyase-like superfamily protein"/>
    <property type="match status" value="1"/>
</dbReference>
<evidence type="ECO:0000256" key="13">
    <source>
        <dbReference type="RuleBase" id="RU361169"/>
    </source>
</evidence>
<evidence type="ECO:0000256" key="8">
    <source>
        <dbReference type="ARBA" id="ARBA00022801"/>
    </source>
</evidence>
<organism evidence="14 15">
    <name type="scientific">Vicia faba</name>
    <name type="common">Broad bean</name>
    <name type="synonym">Faba vulgaris</name>
    <dbReference type="NCBI Taxonomy" id="3906"/>
    <lineage>
        <taxon>Eukaryota</taxon>
        <taxon>Viridiplantae</taxon>
        <taxon>Streptophyta</taxon>
        <taxon>Embryophyta</taxon>
        <taxon>Tracheophyta</taxon>
        <taxon>Spermatophyta</taxon>
        <taxon>Magnoliopsida</taxon>
        <taxon>eudicotyledons</taxon>
        <taxon>Gunneridae</taxon>
        <taxon>Pentapetalae</taxon>
        <taxon>rosids</taxon>
        <taxon>fabids</taxon>
        <taxon>Fabales</taxon>
        <taxon>Fabaceae</taxon>
        <taxon>Papilionoideae</taxon>
        <taxon>50 kb inversion clade</taxon>
        <taxon>NPAAA clade</taxon>
        <taxon>Hologalegina</taxon>
        <taxon>IRL clade</taxon>
        <taxon>Fabeae</taxon>
        <taxon>Vicia</taxon>
    </lineage>
</organism>
<evidence type="ECO:0000256" key="1">
    <source>
        <dbReference type="ARBA" id="ARBA00004191"/>
    </source>
</evidence>
<evidence type="ECO:0000256" key="4">
    <source>
        <dbReference type="ARBA" id="ARBA00022512"/>
    </source>
</evidence>
<dbReference type="EMBL" id="OX451740">
    <property type="protein sequence ID" value="CAI8611739.1"/>
    <property type="molecule type" value="Genomic_DNA"/>
</dbReference>
<name>A0AAV1ARR0_VICFA</name>
<keyword evidence="15" id="KW-1185">Reference proteome</keyword>
<keyword evidence="9 13" id="KW-0326">Glycosidase</keyword>
<dbReference type="PANTHER" id="PTHR31375">
    <property type="match status" value="1"/>
</dbReference>
<evidence type="ECO:0000256" key="7">
    <source>
        <dbReference type="ARBA" id="ARBA00022737"/>
    </source>
</evidence>
<dbReference type="GO" id="GO:0005975">
    <property type="term" value="P:carbohydrate metabolic process"/>
    <property type="evidence" value="ECO:0007669"/>
    <property type="project" value="InterPro"/>
</dbReference>
<accession>A0AAV1ARR0</accession>
<dbReference type="SMART" id="SM00710">
    <property type="entry name" value="PbH1"/>
    <property type="match status" value="4"/>
</dbReference>
<dbReference type="Proteomes" id="UP001157006">
    <property type="component" value="Chromosome 5"/>
</dbReference>
<comment type="catalytic activity">
    <reaction evidence="11">
        <text>(1,4-alpha-D-galacturonosyl)n+m + H2O = (1,4-alpha-D-galacturonosyl)n + (1,4-alpha-D-galacturonosyl)m.</text>
        <dbReference type="EC" id="3.2.1.15"/>
    </reaction>
</comment>
<dbReference type="Pfam" id="PF00295">
    <property type="entry name" value="Glyco_hydro_28"/>
    <property type="match status" value="1"/>
</dbReference>
<evidence type="ECO:0000256" key="11">
    <source>
        <dbReference type="ARBA" id="ARBA00034074"/>
    </source>
</evidence>
<gene>
    <name evidence="14" type="ORF">VFH_V001120</name>
</gene>
<evidence type="ECO:0000313" key="14">
    <source>
        <dbReference type="EMBL" id="CAI8611739.1"/>
    </source>
</evidence>
<proteinExistence type="inferred from homology"/>
<dbReference type="GO" id="GO:0071555">
    <property type="term" value="P:cell wall organization"/>
    <property type="evidence" value="ECO:0007669"/>
    <property type="project" value="UniProtKB-KW"/>
</dbReference>
<evidence type="ECO:0000256" key="10">
    <source>
        <dbReference type="ARBA" id="ARBA00023316"/>
    </source>
</evidence>
<keyword evidence="10" id="KW-0961">Cell wall biogenesis/degradation</keyword>
<dbReference type="Gene3D" id="2.160.20.10">
    <property type="entry name" value="Single-stranded right-handed beta-helix, Pectin lyase-like"/>
    <property type="match status" value="1"/>
</dbReference>
<dbReference type="PROSITE" id="PS00502">
    <property type="entry name" value="POLYGALACTURONASE"/>
    <property type="match status" value="1"/>
</dbReference>
<feature type="active site" evidence="12">
    <location>
        <position position="332"/>
    </location>
</feature>
<dbReference type="EC" id="3.2.1.15" evidence="3"/>
<keyword evidence="7" id="KW-0677">Repeat</keyword>
<dbReference type="GO" id="GO:0004650">
    <property type="term" value="F:polygalacturonase activity"/>
    <property type="evidence" value="ECO:0007669"/>
    <property type="project" value="UniProtKB-EC"/>
</dbReference>
<dbReference type="InterPro" id="IPR000743">
    <property type="entry name" value="Glyco_hydro_28"/>
</dbReference>
<keyword evidence="8 13" id="KW-0378">Hydrolase</keyword>
<evidence type="ECO:0000256" key="5">
    <source>
        <dbReference type="ARBA" id="ARBA00022525"/>
    </source>
</evidence>
<evidence type="ECO:0000256" key="6">
    <source>
        <dbReference type="ARBA" id="ARBA00022729"/>
    </source>
</evidence>